<evidence type="ECO:0000259" key="3">
    <source>
        <dbReference type="PROSITE" id="PS50853"/>
    </source>
</evidence>
<dbReference type="GO" id="GO:0035097">
    <property type="term" value="C:histone methyltransferase complex"/>
    <property type="evidence" value="ECO:0007669"/>
    <property type="project" value="TreeGrafter"/>
</dbReference>
<dbReference type="InterPro" id="IPR013783">
    <property type="entry name" value="Ig-like_fold"/>
</dbReference>
<feature type="region of interest" description="Disordered" evidence="2">
    <location>
        <begin position="321"/>
        <end position="342"/>
    </location>
</feature>
<gene>
    <name evidence="4" type="ORF">NMOB1V02_LOCUS2167</name>
</gene>
<organism evidence="4">
    <name type="scientific">Notodromas monacha</name>
    <dbReference type="NCBI Taxonomy" id="399045"/>
    <lineage>
        <taxon>Eukaryota</taxon>
        <taxon>Metazoa</taxon>
        <taxon>Ecdysozoa</taxon>
        <taxon>Arthropoda</taxon>
        <taxon>Crustacea</taxon>
        <taxon>Oligostraca</taxon>
        <taxon>Ostracoda</taxon>
        <taxon>Podocopa</taxon>
        <taxon>Podocopida</taxon>
        <taxon>Cypridocopina</taxon>
        <taxon>Cypridoidea</taxon>
        <taxon>Cyprididae</taxon>
        <taxon>Notodromas</taxon>
    </lineage>
</organism>
<feature type="region of interest" description="Disordered" evidence="2">
    <location>
        <begin position="1"/>
        <end position="50"/>
    </location>
</feature>
<dbReference type="Pfam" id="PF00041">
    <property type="entry name" value="fn3"/>
    <property type="match status" value="1"/>
</dbReference>
<sequence>MDYKGPHLSSPIQADDALADQSQLNSGNADESKSVKSVSESGDCVEKNSIAVPTPDMDSITFKSSAKLENTEIQTPVSNALATLAAEAVKAAAAPSDEGGLVQASDAPKLSGGAWHSVGIFSGNSCKVTGYTTQDLSEELSTAHFDISKLPAEIIDETAVQKLEPGEFYRVRVCAFNSCGFGPWSEATTFRTTVPGFPNPPSGVKITSTKEGVHLSWHPPQDNADEVMEYSVYLAVKGQSSEGANVISAGKTNQAFKRVYIGAASSCLVPSAVLTDAHMTNTTPTGASSKPAILFRIAARNKKGYGPSIQVRWIQGEAVNQNAARRTAAEDSAGAAKKKRKE</sequence>
<evidence type="ECO:0000313" key="5">
    <source>
        <dbReference type="Proteomes" id="UP000678499"/>
    </source>
</evidence>
<dbReference type="PANTHER" id="PTHR46003">
    <property type="entry name" value="HOST CELL FACTOR"/>
    <property type="match status" value="1"/>
</dbReference>
<dbReference type="AlphaFoldDB" id="A0A7R9BI02"/>
<reference evidence="4" key="1">
    <citation type="submission" date="2020-11" db="EMBL/GenBank/DDBJ databases">
        <authorList>
            <person name="Tran Van P."/>
        </authorList>
    </citation>
    <scope>NUCLEOTIDE SEQUENCE</scope>
</reference>
<protein>
    <recommendedName>
        <fullName evidence="3">Fibronectin type-III domain-containing protein</fullName>
    </recommendedName>
</protein>
<dbReference type="InterPro" id="IPR043536">
    <property type="entry name" value="HCF1/2"/>
</dbReference>
<dbReference type="CDD" id="cd00063">
    <property type="entry name" value="FN3"/>
    <property type="match status" value="2"/>
</dbReference>
<dbReference type="SMART" id="SM00060">
    <property type="entry name" value="FN3"/>
    <property type="match status" value="2"/>
</dbReference>
<evidence type="ECO:0000256" key="1">
    <source>
        <dbReference type="ARBA" id="ARBA00022441"/>
    </source>
</evidence>
<accession>A0A7R9BI02</accession>
<dbReference type="SUPFAM" id="SSF49265">
    <property type="entry name" value="Fibronectin type III"/>
    <property type="match status" value="1"/>
</dbReference>
<dbReference type="InterPro" id="IPR003961">
    <property type="entry name" value="FN3_dom"/>
</dbReference>
<evidence type="ECO:0000313" key="4">
    <source>
        <dbReference type="EMBL" id="CAD7274326.1"/>
    </source>
</evidence>
<dbReference type="GO" id="GO:0006338">
    <property type="term" value="P:chromatin remodeling"/>
    <property type="evidence" value="ECO:0007669"/>
    <property type="project" value="TreeGrafter"/>
</dbReference>
<dbReference type="EMBL" id="CAJPEX010000234">
    <property type="protein sequence ID" value="CAG0914478.1"/>
    <property type="molecule type" value="Genomic_DNA"/>
</dbReference>
<dbReference type="EMBL" id="OA882271">
    <property type="protein sequence ID" value="CAD7274326.1"/>
    <property type="molecule type" value="Genomic_DNA"/>
</dbReference>
<feature type="domain" description="Fibronectin type-III" evidence="3">
    <location>
        <begin position="94"/>
        <end position="196"/>
    </location>
</feature>
<dbReference type="Proteomes" id="UP000678499">
    <property type="component" value="Unassembled WGS sequence"/>
</dbReference>
<keyword evidence="1" id="KW-0880">Kelch repeat</keyword>
<evidence type="ECO:0000256" key="2">
    <source>
        <dbReference type="SAM" id="MobiDB-lite"/>
    </source>
</evidence>
<dbReference type="Gene3D" id="2.60.40.10">
    <property type="entry name" value="Immunoglobulins"/>
    <property type="match status" value="2"/>
</dbReference>
<keyword evidence="5" id="KW-1185">Reference proteome</keyword>
<dbReference type="OrthoDB" id="10001928at2759"/>
<proteinExistence type="predicted"/>
<name>A0A7R9BI02_9CRUS</name>
<feature type="compositionally biased region" description="Polar residues" evidence="2">
    <location>
        <begin position="20"/>
        <end position="29"/>
    </location>
</feature>
<dbReference type="PROSITE" id="PS50853">
    <property type="entry name" value="FN3"/>
    <property type="match status" value="1"/>
</dbReference>
<dbReference type="InterPro" id="IPR036116">
    <property type="entry name" value="FN3_sf"/>
</dbReference>
<dbReference type="PANTHER" id="PTHR46003:SF1">
    <property type="entry name" value="HOST CELL FACTOR"/>
    <property type="match status" value="1"/>
</dbReference>
<dbReference type="GO" id="GO:0003713">
    <property type="term" value="F:transcription coactivator activity"/>
    <property type="evidence" value="ECO:0007669"/>
    <property type="project" value="TreeGrafter"/>
</dbReference>